<proteinExistence type="predicted"/>
<keyword evidence="1" id="KW-0812">Transmembrane</keyword>
<accession>A0A2T0LL72</accession>
<evidence type="ECO:0000313" key="3">
    <source>
        <dbReference type="Proteomes" id="UP000238362"/>
    </source>
</evidence>
<keyword evidence="1" id="KW-0472">Membrane</keyword>
<gene>
    <name evidence="2" type="ORF">B0I33_114157</name>
</gene>
<keyword evidence="1" id="KW-1133">Transmembrane helix</keyword>
<organism evidence="2 3">
    <name type="scientific">Prauserella shujinwangii</name>
    <dbReference type="NCBI Taxonomy" id="1453103"/>
    <lineage>
        <taxon>Bacteria</taxon>
        <taxon>Bacillati</taxon>
        <taxon>Actinomycetota</taxon>
        <taxon>Actinomycetes</taxon>
        <taxon>Pseudonocardiales</taxon>
        <taxon>Pseudonocardiaceae</taxon>
        <taxon>Prauserella</taxon>
    </lineage>
</organism>
<sequence>MMAAKSSNQSRSGGLYVREIRLSLRNNSGAYGFSVLITCALAMLNSQLGMPATAHIFLFVVGAVVSFLAVEALATRGFRRSLGGDEQTKVVALGSSFSVVSISLGVGATALCGLFLPVAPAWFAGSFAASTTYLLLNGLEMTVARHIEEARDVA</sequence>
<dbReference type="Proteomes" id="UP000238362">
    <property type="component" value="Unassembled WGS sequence"/>
</dbReference>
<evidence type="ECO:0000256" key="1">
    <source>
        <dbReference type="SAM" id="Phobius"/>
    </source>
</evidence>
<keyword evidence="3" id="KW-1185">Reference proteome</keyword>
<feature type="transmembrane region" description="Helical" evidence="1">
    <location>
        <begin position="56"/>
        <end position="78"/>
    </location>
</feature>
<reference evidence="2 3" key="1">
    <citation type="submission" date="2018-03" db="EMBL/GenBank/DDBJ databases">
        <title>Genomic Encyclopedia of Type Strains, Phase III (KMG-III): the genomes of soil and plant-associated and newly described type strains.</title>
        <authorList>
            <person name="Whitman W."/>
        </authorList>
    </citation>
    <scope>NUCLEOTIDE SEQUENCE [LARGE SCALE GENOMIC DNA]</scope>
    <source>
        <strain evidence="2 3">CGMCC 4.7125</strain>
    </source>
</reference>
<feature type="transmembrane region" description="Helical" evidence="1">
    <location>
        <begin position="122"/>
        <end position="139"/>
    </location>
</feature>
<feature type="transmembrane region" description="Helical" evidence="1">
    <location>
        <begin position="28"/>
        <end position="44"/>
    </location>
</feature>
<name>A0A2T0LL72_9PSEU</name>
<dbReference type="EMBL" id="PVNH01000014">
    <property type="protein sequence ID" value="PRX43696.1"/>
    <property type="molecule type" value="Genomic_DNA"/>
</dbReference>
<protein>
    <submittedName>
        <fullName evidence="2">Uncharacterized protein</fullName>
    </submittedName>
</protein>
<evidence type="ECO:0000313" key="2">
    <source>
        <dbReference type="EMBL" id="PRX43696.1"/>
    </source>
</evidence>
<comment type="caution">
    <text evidence="2">The sequence shown here is derived from an EMBL/GenBank/DDBJ whole genome shotgun (WGS) entry which is preliminary data.</text>
</comment>
<dbReference type="AlphaFoldDB" id="A0A2T0LL72"/>
<feature type="transmembrane region" description="Helical" evidence="1">
    <location>
        <begin position="90"/>
        <end position="116"/>
    </location>
</feature>